<comment type="caution">
    <text evidence="2">The sequence shown here is derived from an EMBL/GenBank/DDBJ whole genome shotgun (WGS) entry which is preliminary data.</text>
</comment>
<name>A0ABQ7BN19_BRACR</name>
<evidence type="ECO:0000313" key="2">
    <source>
        <dbReference type="EMBL" id="KAF3533546.1"/>
    </source>
</evidence>
<proteinExistence type="predicted"/>
<evidence type="ECO:0000256" key="1">
    <source>
        <dbReference type="SAM" id="MobiDB-lite"/>
    </source>
</evidence>
<keyword evidence="3" id="KW-1185">Reference proteome</keyword>
<gene>
    <name evidence="2" type="ORF">DY000_02040827</name>
</gene>
<feature type="compositionally biased region" description="Polar residues" evidence="1">
    <location>
        <begin position="13"/>
        <end position="37"/>
    </location>
</feature>
<feature type="region of interest" description="Disordered" evidence="1">
    <location>
        <begin position="1"/>
        <end position="140"/>
    </location>
</feature>
<protein>
    <submittedName>
        <fullName evidence="2">Uncharacterized protein</fullName>
    </submittedName>
</protein>
<feature type="compositionally biased region" description="Polar residues" evidence="1">
    <location>
        <begin position="127"/>
        <end position="140"/>
    </location>
</feature>
<sequence length="140" mass="15099">MLLKNASLPAETTIVNNSGTSGASNVSSNPSDLSMNATDEKSKDTSENSELAADDNGPHRSSETNEPEPVETQDTNHRRQPPLLLPPEVQSRDLREESPPTENEETCLRHQLTDTGGIGDDRITTTKAQSSSIESRSGQI</sequence>
<dbReference type="Proteomes" id="UP000266723">
    <property type="component" value="Unassembled WGS sequence"/>
</dbReference>
<evidence type="ECO:0000313" key="3">
    <source>
        <dbReference type="Proteomes" id="UP000266723"/>
    </source>
</evidence>
<reference evidence="2 3" key="1">
    <citation type="journal article" date="2020" name="BMC Genomics">
        <title>Intraspecific diversification of the crop wild relative Brassica cretica Lam. using demographic model selection.</title>
        <authorList>
            <person name="Kioukis A."/>
            <person name="Michalopoulou V.A."/>
            <person name="Briers L."/>
            <person name="Pirintsos S."/>
            <person name="Studholme D.J."/>
            <person name="Pavlidis P."/>
            <person name="Sarris P.F."/>
        </authorList>
    </citation>
    <scope>NUCLEOTIDE SEQUENCE [LARGE SCALE GENOMIC DNA]</scope>
    <source>
        <strain evidence="3">cv. PFS-1207/04</strain>
    </source>
</reference>
<dbReference type="EMBL" id="QGKV02001507">
    <property type="protein sequence ID" value="KAF3533546.1"/>
    <property type="molecule type" value="Genomic_DNA"/>
</dbReference>
<organism evidence="2 3">
    <name type="scientific">Brassica cretica</name>
    <name type="common">Mustard</name>
    <dbReference type="NCBI Taxonomy" id="69181"/>
    <lineage>
        <taxon>Eukaryota</taxon>
        <taxon>Viridiplantae</taxon>
        <taxon>Streptophyta</taxon>
        <taxon>Embryophyta</taxon>
        <taxon>Tracheophyta</taxon>
        <taxon>Spermatophyta</taxon>
        <taxon>Magnoliopsida</taxon>
        <taxon>eudicotyledons</taxon>
        <taxon>Gunneridae</taxon>
        <taxon>Pentapetalae</taxon>
        <taxon>rosids</taxon>
        <taxon>malvids</taxon>
        <taxon>Brassicales</taxon>
        <taxon>Brassicaceae</taxon>
        <taxon>Brassiceae</taxon>
        <taxon>Brassica</taxon>
    </lineage>
</organism>
<accession>A0ABQ7BN19</accession>